<comment type="caution">
    <text evidence="1">The sequence shown here is derived from an EMBL/GenBank/DDBJ whole genome shotgun (WGS) entry which is preliminary data.</text>
</comment>
<evidence type="ECO:0000313" key="1">
    <source>
        <dbReference type="EMBL" id="GAI82314.1"/>
    </source>
</evidence>
<accession>X1TQI8</accession>
<proteinExistence type="predicted"/>
<reference evidence="1" key="1">
    <citation type="journal article" date="2014" name="Front. Microbiol.">
        <title>High frequency of phylogenetically diverse reductive dehalogenase-homologous genes in deep subseafloor sedimentary metagenomes.</title>
        <authorList>
            <person name="Kawai M."/>
            <person name="Futagami T."/>
            <person name="Toyoda A."/>
            <person name="Takaki Y."/>
            <person name="Nishi S."/>
            <person name="Hori S."/>
            <person name="Arai W."/>
            <person name="Tsubouchi T."/>
            <person name="Morono Y."/>
            <person name="Uchiyama I."/>
            <person name="Ito T."/>
            <person name="Fujiyama A."/>
            <person name="Inagaki F."/>
            <person name="Takami H."/>
        </authorList>
    </citation>
    <scope>NUCLEOTIDE SEQUENCE</scope>
    <source>
        <strain evidence="1">Expedition CK06-06</strain>
    </source>
</reference>
<dbReference type="EMBL" id="BARW01006905">
    <property type="protein sequence ID" value="GAI82314.1"/>
    <property type="molecule type" value="Genomic_DNA"/>
</dbReference>
<dbReference type="AlphaFoldDB" id="X1TQI8"/>
<organism evidence="1">
    <name type="scientific">marine sediment metagenome</name>
    <dbReference type="NCBI Taxonomy" id="412755"/>
    <lineage>
        <taxon>unclassified sequences</taxon>
        <taxon>metagenomes</taxon>
        <taxon>ecological metagenomes</taxon>
    </lineage>
</organism>
<name>X1TQI8_9ZZZZ</name>
<gene>
    <name evidence="1" type="ORF">S12H4_14483</name>
</gene>
<protein>
    <submittedName>
        <fullName evidence="1">Uncharacterized protein</fullName>
    </submittedName>
</protein>
<feature type="non-terminal residue" evidence="1">
    <location>
        <position position="1"/>
    </location>
</feature>
<sequence>LAKNDGIGWIAYYNRLVLSELIESMQWFVYGYTSSFNYSYWGQIHQGLYAKEAAITWKAICEAWIKDDFAGRMPTIACIDRMRQILWDEPFFVQWAARPERQI</sequence>